<feature type="compositionally biased region" description="Gly residues" evidence="1">
    <location>
        <begin position="82"/>
        <end position="92"/>
    </location>
</feature>
<evidence type="ECO:0008006" key="4">
    <source>
        <dbReference type="Google" id="ProtNLM"/>
    </source>
</evidence>
<keyword evidence="3" id="KW-1185">Reference proteome</keyword>
<feature type="region of interest" description="Disordered" evidence="1">
    <location>
        <begin position="72"/>
        <end position="105"/>
    </location>
</feature>
<dbReference type="Proteomes" id="UP000263993">
    <property type="component" value="Unassembled WGS sequence"/>
</dbReference>
<accession>A0A371BE80</accession>
<organism evidence="2 3">
    <name type="scientific">Undibacter mobilis</name>
    <dbReference type="NCBI Taxonomy" id="2292256"/>
    <lineage>
        <taxon>Bacteria</taxon>
        <taxon>Pseudomonadati</taxon>
        <taxon>Pseudomonadota</taxon>
        <taxon>Alphaproteobacteria</taxon>
        <taxon>Hyphomicrobiales</taxon>
        <taxon>Nitrobacteraceae</taxon>
        <taxon>Undibacter</taxon>
    </lineage>
</organism>
<dbReference type="OrthoDB" id="8236492at2"/>
<protein>
    <recommendedName>
        <fullName evidence="4">Large exoprotein involved in heme utilization or adhesion</fullName>
    </recommendedName>
</protein>
<comment type="caution">
    <text evidence="2">The sequence shown here is derived from an EMBL/GenBank/DDBJ whole genome shotgun (WGS) entry which is preliminary data.</text>
</comment>
<evidence type="ECO:0000313" key="3">
    <source>
        <dbReference type="Proteomes" id="UP000263993"/>
    </source>
</evidence>
<sequence length="105" mass="10824">MLAAPAHAAPHDGRWSVVVITEKGSCDQAYRYEVAVNDGKVEYVGREQVNFSGTVGAGGAVKVNIRLGEQGATGSGKLSGSNGAGTWQGTGNSGSCAGRWEAERR</sequence>
<reference evidence="3" key="1">
    <citation type="submission" date="2018-08" db="EMBL/GenBank/DDBJ databases">
        <authorList>
            <person name="Kim S.-J."/>
            <person name="Jung G.-Y."/>
        </authorList>
    </citation>
    <scope>NUCLEOTIDE SEQUENCE [LARGE SCALE GENOMIC DNA]</scope>
    <source>
        <strain evidence="3">GY_H</strain>
    </source>
</reference>
<proteinExistence type="predicted"/>
<evidence type="ECO:0000256" key="1">
    <source>
        <dbReference type="SAM" id="MobiDB-lite"/>
    </source>
</evidence>
<dbReference type="AlphaFoldDB" id="A0A371BE80"/>
<evidence type="ECO:0000313" key="2">
    <source>
        <dbReference type="EMBL" id="RDV05713.1"/>
    </source>
</evidence>
<dbReference type="EMBL" id="QRGO01000001">
    <property type="protein sequence ID" value="RDV05713.1"/>
    <property type="molecule type" value="Genomic_DNA"/>
</dbReference>
<name>A0A371BE80_9BRAD</name>
<gene>
    <name evidence="2" type="ORF">DXH78_05630</name>
</gene>